<reference evidence="1" key="1">
    <citation type="submission" date="2023-10" db="EMBL/GenBank/DDBJ databases">
        <authorList>
            <person name="Rodriguez Cubillos JULIANA M."/>
            <person name="De Vega J."/>
        </authorList>
    </citation>
    <scope>NUCLEOTIDE SEQUENCE</scope>
</reference>
<proteinExistence type="predicted"/>
<keyword evidence="2" id="KW-1185">Reference proteome</keyword>
<accession>A0ACB0LG88</accession>
<comment type="caution">
    <text evidence="1">The sequence shown here is derived from an EMBL/GenBank/DDBJ whole genome shotgun (WGS) entry which is preliminary data.</text>
</comment>
<protein>
    <submittedName>
        <fullName evidence="1">Uncharacterized protein</fullName>
    </submittedName>
</protein>
<evidence type="ECO:0000313" key="2">
    <source>
        <dbReference type="Proteomes" id="UP001177021"/>
    </source>
</evidence>
<name>A0ACB0LG88_TRIPR</name>
<dbReference type="Proteomes" id="UP001177021">
    <property type="component" value="Unassembled WGS sequence"/>
</dbReference>
<gene>
    <name evidence="1" type="ORF">MILVUS5_LOCUS32260</name>
</gene>
<sequence length="562" mass="63226">MRVFVPALRYNKTHSDHHLLKTNRLIFLQSSIHHPPHSQGFFIFTSNHKMFTRSRRFPSSDASSSEKKKSSVSDNPVSTKNVINAVKTRLTKKRPALADVTNSRNASLGKSSSVGASSKPMVPCTSKTTKTKKDSVASSQKNVMPGNVLQPSLKSSGLLRSKEACSTKASQTKTGVEAFVAPSNDGAVCPDFKNKVCDAKWMDISPSNSFSGSAPLDESMSTNNSLMTPELEYIRNDDIISAKSIENKTCSILNISDSSKMAGRIQDVDTIVKSRANEIADIDCHIKDPQFCASIAHEIYENLRASEKSKMPSKNFMEKIQKDIHAGMRAMLIDWLVEVTEEYRLLPDTLFLAVNYLDRYLSGKAMIRQRLQLLGVTCMMIAAKYEEICPPKAEEFCYVTDNTYSKEELLDMESSVLNFLKFEMTAPTTRCFLRRFVVVAQHTCEVPLMQLEYLADYLAELSLLEYDMLKYTPSLIAASAALLAKYILLPRKKPWNSMLRHYTGYQASELRECVKGLHLLYCNGYQNSPSFIAIKEKYSQHKFKFVAKKYCSPSIPVEVFHN</sequence>
<dbReference type="EMBL" id="CASHSV030000513">
    <property type="protein sequence ID" value="CAJ2667715.1"/>
    <property type="molecule type" value="Genomic_DNA"/>
</dbReference>
<evidence type="ECO:0000313" key="1">
    <source>
        <dbReference type="EMBL" id="CAJ2667715.1"/>
    </source>
</evidence>
<organism evidence="1 2">
    <name type="scientific">Trifolium pratense</name>
    <name type="common">Red clover</name>
    <dbReference type="NCBI Taxonomy" id="57577"/>
    <lineage>
        <taxon>Eukaryota</taxon>
        <taxon>Viridiplantae</taxon>
        <taxon>Streptophyta</taxon>
        <taxon>Embryophyta</taxon>
        <taxon>Tracheophyta</taxon>
        <taxon>Spermatophyta</taxon>
        <taxon>Magnoliopsida</taxon>
        <taxon>eudicotyledons</taxon>
        <taxon>Gunneridae</taxon>
        <taxon>Pentapetalae</taxon>
        <taxon>rosids</taxon>
        <taxon>fabids</taxon>
        <taxon>Fabales</taxon>
        <taxon>Fabaceae</taxon>
        <taxon>Papilionoideae</taxon>
        <taxon>50 kb inversion clade</taxon>
        <taxon>NPAAA clade</taxon>
        <taxon>Hologalegina</taxon>
        <taxon>IRL clade</taxon>
        <taxon>Trifolieae</taxon>
        <taxon>Trifolium</taxon>
    </lineage>
</organism>